<evidence type="ECO:0000313" key="1">
    <source>
        <dbReference type="EMBL" id="KAJ9111545.1"/>
    </source>
</evidence>
<dbReference type="Proteomes" id="UP001230649">
    <property type="component" value="Unassembled WGS sequence"/>
</dbReference>
<dbReference type="EMBL" id="JASBWS010000018">
    <property type="protein sequence ID" value="KAJ9111545.1"/>
    <property type="molecule type" value="Genomic_DNA"/>
</dbReference>
<protein>
    <submittedName>
        <fullName evidence="1">Uncharacterized protein</fullName>
    </submittedName>
</protein>
<evidence type="ECO:0000313" key="2">
    <source>
        <dbReference type="Proteomes" id="UP001230649"/>
    </source>
</evidence>
<name>A0ACC2WJM2_9TREE</name>
<gene>
    <name evidence="1" type="ORF">QFC20_002518</name>
</gene>
<reference evidence="1" key="1">
    <citation type="submission" date="2023-04" db="EMBL/GenBank/DDBJ databases">
        <title>Draft Genome sequencing of Naganishia species isolated from polar environments using Oxford Nanopore Technology.</title>
        <authorList>
            <person name="Leo P."/>
            <person name="Venkateswaran K."/>
        </authorList>
    </citation>
    <scope>NUCLEOTIDE SEQUENCE</scope>
    <source>
        <strain evidence="1">MNA-CCFEE 5262</strain>
    </source>
</reference>
<comment type="caution">
    <text evidence="1">The sequence shown here is derived from an EMBL/GenBank/DDBJ whole genome shotgun (WGS) entry which is preliminary data.</text>
</comment>
<organism evidence="1 2">
    <name type="scientific">Naganishia adeliensis</name>
    <dbReference type="NCBI Taxonomy" id="92952"/>
    <lineage>
        <taxon>Eukaryota</taxon>
        <taxon>Fungi</taxon>
        <taxon>Dikarya</taxon>
        <taxon>Basidiomycota</taxon>
        <taxon>Agaricomycotina</taxon>
        <taxon>Tremellomycetes</taxon>
        <taxon>Filobasidiales</taxon>
        <taxon>Filobasidiaceae</taxon>
        <taxon>Naganishia</taxon>
    </lineage>
</organism>
<proteinExistence type="predicted"/>
<sequence>MSHHMTARFARHLSPFTATASTLRLAQPIFSRQQYAATPISPRLIHTSPSLRASGGLTNLFDADDQGARPRIQVNKLNDEGFHLSDGLVIPGGVIFVENRAFLWDVDPVGVDELSGRGKWKENGWSKERFAVFEMVVPRPEILIFGTGKSALPPPPEIREYISRLGISLEIMDSRNACSTFNLLAEEGRTVAAALMPLRKIDPRTGNSR</sequence>
<keyword evidence="2" id="KW-1185">Reference proteome</keyword>
<accession>A0ACC2WJM2</accession>